<feature type="compositionally biased region" description="Low complexity" evidence="8">
    <location>
        <begin position="470"/>
        <end position="487"/>
    </location>
</feature>
<dbReference type="Gene3D" id="3.80.10.10">
    <property type="entry name" value="Ribonuclease Inhibitor"/>
    <property type="match status" value="1"/>
</dbReference>
<reference evidence="11 12" key="1">
    <citation type="submission" date="2024-01" db="EMBL/GenBank/DDBJ databases">
        <authorList>
            <consortium name="Genoscope - CEA"/>
            <person name="William W."/>
        </authorList>
    </citation>
    <scope>NUCLEOTIDE SEQUENCE [LARGE SCALE GENOMIC DNA]</scope>
    <source>
        <strain evidence="11 12">29B2s-10</strain>
    </source>
</reference>
<evidence type="ECO:0000256" key="2">
    <source>
        <dbReference type="ARBA" id="ARBA00009285"/>
    </source>
</evidence>
<dbReference type="PANTHER" id="PTHR10662:SF22">
    <property type="entry name" value="NUCLEAR RNA EXPORT FACTOR 1"/>
    <property type="match status" value="1"/>
</dbReference>
<accession>A0ABP0EJX3</accession>
<proteinExistence type="inferred from homology"/>
<keyword evidence="3" id="KW-0813">Transport</keyword>
<keyword evidence="6" id="KW-0509">mRNA transport</keyword>
<dbReference type="Pfam" id="PF22602">
    <property type="entry name" value="NXF_NTF2"/>
    <property type="match status" value="1"/>
</dbReference>
<dbReference type="Gene3D" id="3.10.450.50">
    <property type="match status" value="1"/>
</dbReference>
<dbReference type="InterPro" id="IPR005637">
    <property type="entry name" value="TAP_C_dom"/>
</dbReference>
<dbReference type="Pfam" id="PF24048">
    <property type="entry name" value="LRR_NXF1-5"/>
    <property type="match status" value="1"/>
</dbReference>
<dbReference type="Pfam" id="PF03943">
    <property type="entry name" value="TAP_C"/>
    <property type="match status" value="1"/>
</dbReference>
<evidence type="ECO:0000256" key="6">
    <source>
        <dbReference type="ARBA" id="ARBA00022816"/>
    </source>
</evidence>
<gene>
    <name evidence="11" type="primary">MEX67</name>
    <name evidence="11" type="ORF">CAAN4_H07536</name>
</gene>
<organism evidence="11 12">
    <name type="scientific">[Candida] anglica</name>
    <dbReference type="NCBI Taxonomy" id="148631"/>
    <lineage>
        <taxon>Eukaryota</taxon>
        <taxon>Fungi</taxon>
        <taxon>Dikarya</taxon>
        <taxon>Ascomycota</taxon>
        <taxon>Saccharomycotina</taxon>
        <taxon>Pichiomycetes</taxon>
        <taxon>Debaryomycetaceae</taxon>
        <taxon>Kurtzmaniella</taxon>
    </lineage>
</organism>
<dbReference type="InterPro" id="IPR032710">
    <property type="entry name" value="NTF2-like_dom_sf"/>
</dbReference>
<dbReference type="InterPro" id="IPR009060">
    <property type="entry name" value="UBA-like_sf"/>
</dbReference>
<keyword evidence="4" id="KW-0433">Leucine-rich repeat</keyword>
<sequence>MSYRGRGRGGYNNNNGNRGGFSQQNVDQFAAANSVPVEILGWNNATQEECISFIARKTKISVMNASVDQQTGILRGYVRTAAVADELTQWSGVKFAGQSLKITKAIAVNSISGQMGLGVATNTNNSKAPNTIETITTFLKSRYNPESKLLNLSAVDRDPQLQQEGFFASISTTSKFFPALMKIADELKLEVDSVDVSGNNLKDLTSISTLAQTFPLLKNLALSNNNITNIRTFELWKRKLNFLRELVVMNNPLVSNLRSANEVDNIKLEMMKNFPRLVVLNGEIVRDENKLLSLVSFPFATQGMFFQDETIQQVSTNFITNFFNLWDTNRQELMILYQQESQFSMQVDSSHPHVIEIESGPSTNSRSFSSYNNSNNNNDSPFGYYIPHSRNLTKVSSVKSKMARLAVGQQNIFKMFSQLPKTRHDLLSNPNLFSLESYSYPQLGGILLTLHGYFEETAIPDDNSAVTNPSSSGGNNRNRFQKNNNKKIPLGKKSFDRTFVIIPGPNGSMIVASDLLTVRLFADADAWNTPTPTPVVQAGVPSQQVPTNVPAAVPNASIPAVPAAAPGAPTPNDLPPDVKANLNDLQQQILVRVLVDTKLNFQFAIMLCEQSQWDYQQCINNFKQSVATLPPTAYM</sequence>
<dbReference type="PROSITE" id="PS51281">
    <property type="entry name" value="TAP_C"/>
    <property type="match status" value="1"/>
</dbReference>
<comment type="subcellular location">
    <subcellularLocation>
        <location evidence="1">Nucleus</location>
    </subcellularLocation>
</comment>
<dbReference type="SUPFAM" id="SSF52058">
    <property type="entry name" value="L domain-like"/>
    <property type="match status" value="1"/>
</dbReference>
<dbReference type="InterPro" id="IPR002075">
    <property type="entry name" value="NTF2_dom"/>
</dbReference>
<evidence type="ECO:0000259" key="9">
    <source>
        <dbReference type="PROSITE" id="PS50177"/>
    </source>
</evidence>
<evidence type="ECO:0000256" key="8">
    <source>
        <dbReference type="SAM" id="MobiDB-lite"/>
    </source>
</evidence>
<dbReference type="PANTHER" id="PTHR10662">
    <property type="entry name" value="NUCLEAR RNA EXPORT FACTOR"/>
    <property type="match status" value="1"/>
</dbReference>
<evidence type="ECO:0000256" key="4">
    <source>
        <dbReference type="ARBA" id="ARBA00022614"/>
    </source>
</evidence>
<dbReference type="Gene3D" id="1.10.8.10">
    <property type="entry name" value="DNA helicase RuvA subunit, C-terminal domain"/>
    <property type="match status" value="1"/>
</dbReference>
<feature type="region of interest" description="Disordered" evidence="8">
    <location>
        <begin position="1"/>
        <end position="23"/>
    </location>
</feature>
<evidence type="ECO:0000256" key="7">
    <source>
        <dbReference type="ARBA" id="ARBA00023242"/>
    </source>
</evidence>
<evidence type="ECO:0000259" key="10">
    <source>
        <dbReference type="PROSITE" id="PS51281"/>
    </source>
</evidence>
<evidence type="ECO:0000256" key="3">
    <source>
        <dbReference type="ARBA" id="ARBA00022448"/>
    </source>
</evidence>
<dbReference type="Proteomes" id="UP001497600">
    <property type="component" value="Chromosome H"/>
</dbReference>
<keyword evidence="7" id="KW-0539">Nucleus</keyword>
<dbReference type="PROSITE" id="PS50177">
    <property type="entry name" value="NTF2_DOMAIN"/>
    <property type="match status" value="1"/>
</dbReference>
<dbReference type="EMBL" id="OZ004260">
    <property type="protein sequence ID" value="CAK7920873.1"/>
    <property type="molecule type" value="Genomic_DNA"/>
</dbReference>
<feature type="domain" description="TAP-C" evidence="10">
    <location>
        <begin position="584"/>
        <end position="635"/>
    </location>
</feature>
<dbReference type="PROSITE" id="PS51450">
    <property type="entry name" value="LRR"/>
    <property type="match status" value="1"/>
</dbReference>
<evidence type="ECO:0000256" key="5">
    <source>
        <dbReference type="ARBA" id="ARBA00022737"/>
    </source>
</evidence>
<evidence type="ECO:0000313" key="12">
    <source>
        <dbReference type="Proteomes" id="UP001497600"/>
    </source>
</evidence>
<feature type="region of interest" description="Disordered" evidence="8">
    <location>
        <begin position="462"/>
        <end position="488"/>
    </location>
</feature>
<dbReference type="InterPro" id="IPR018222">
    <property type="entry name" value="Nuclear_transport_factor_2_euk"/>
</dbReference>
<dbReference type="InterPro" id="IPR030217">
    <property type="entry name" value="NXF_fam"/>
</dbReference>
<protein>
    <submittedName>
        <fullName evidence="11">mRNA export factor Mex67p</fullName>
    </submittedName>
</protein>
<evidence type="ECO:0000256" key="1">
    <source>
        <dbReference type="ARBA" id="ARBA00004123"/>
    </source>
</evidence>
<dbReference type="InterPro" id="IPR057125">
    <property type="entry name" value="NXF1/2/3/5-like_LRR"/>
</dbReference>
<evidence type="ECO:0000313" key="11">
    <source>
        <dbReference type="EMBL" id="CAK7920873.1"/>
    </source>
</evidence>
<dbReference type="Pfam" id="PF18444">
    <property type="entry name" value="RRM_9"/>
    <property type="match status" value="1"/>
</dbReference>
<dbReference type="SMART" id="SM00804">
    <property type="entry name" value="TAP_C"/>
    <property type="match status" value="1"/>
</dbReference>
<dbReference type="SUPFAM" id="SSF46934">
    <property type="entry name" value="UBA-like"/>
    <property type="match status" value="1"/>
</dbReference>
<keyword evidence="5" id="KW-0677">Repeat</keyword>
<keyword evidence="12" id="KW-1185">Reference proteome</keyword>
<comment type="similarity">
    <text evidence="2">Belongs to the NXF family.</text>
</comment>
<feature type="domain" description="NTF2" evidence="9">
    <location>
        <begin position="314"/>
        <end position="518"/>
    </location>
</feature>
<dbReference type="InterPro" id="IPR001611">
    <property type="entry name" value="Leu-rich_rpt"/>
</dbReference>
<dbReference type="InterPro" id="IPR032675">
    <property type="entry name" value="LRR_dom_sf"/>
</dbReference>
<dbReference type="SUPFAM" id="SSF54427">
    <property type="entry name" value="NTF2-like"/>
    <property type="match status" value="1"/>
</dbReference>
<dbReference type="InterPro" id="IPR040736">
    <property type="entry name" value="Mex67_RRM"/>
</dbReference>
<name>A0ABP0EJX3_9ASCO</name>